<feature type="domain" description="ABC transmembrane type-1" evidence="8">
    <location>
        <begin position="65"/>
        <end position="277"/>
    </location>
</feature>
<keyword evidence="2 7" id="KW-0813">Transport</keyword>
<dbReference type="EMBL" id="NOXF01000003">
    <property type="protein sequence ID" value="PEQ25043.1"/>
    <property type="molecule type" value="Genomic_DNA"/>
</dbReference>
<protein>
    <submittedName>
        <fullName evidence="9">ABC transporter, permease protein</fullName>
    </submittedName>
    <submittedName>
        <fullName evidence="10">Sugar ABC transporter permease</fullName>
    </submittedName>
</protein>
<proteinExistence type="inferred from homology"/>
<dbReference type="GO" id="GO:0005886">
    <property type="term" value="C:plasma membrane"/>
    <property type="evidence" value="ECO:0007669"/>
    <property type="project" value="UniProtKB-SubCell"/>
</dbReference>
<dbReference type="AlphaFoldDB" id="A7VR05"/>
<keyword evidence="3" id="KW-1003">Cell membrane</keyword>
<reference evidence="9 11" key="1">
    <citation type="submission" date="2007-08" db="EMBL/GenBank/DDBJ databases">
        <title>Draft genome sequence of Clostridium leptum (DSM 753).</title>
        <authorList>
            <person name="Sudarsanam P."/>
            <person name="Ley R."/>
            <person name="Guruge J."/>
            <person name="Turnbaugh P.J."/>
            <person name="Mahowald M."/>
            <person name="Liep D."/>
            <person name="Gordon J."/>
        </authorList>
    </citation>
    <scope>NUCLEOTIDE SEQUENCE [LARGE SCALE GENOMIC DNA]</scope>
    <source>
        <strain evidence="9 11">DSM 753</strain>
    </source>
</reference>
<accession>A7VR05</accession>
<evidence type="ECO:0000256" key="4">
    <source>
        <dbReference type="ARBA" id="ARBA00022692"/>
    </source>
</evidence>
<dbReference type="CDD" id="cd06261">
    <property type="entry name" value="TM_PBP2"/>
    <property type="match status" value="1"/>
</dbReference>
<evidence type="ECO:0000313" key="12">
    <source>
        <dbReference type="Proteomes" id="UP000220611"/>
    </source>
</evidence>
<dbReference type="Proteomes" id="UP000220611">
    <property type="component" value="Unassembled WGS sequence"/>
</dbReference>
<dbReference type="EMBL" id="ABCB02000016">
    <property type="protein sequence ID" value="EDO62127.1"/>
    <property type="molecule type" value="Genomic_DNA"/>
</dbReference>
<feature type="transmembrane region" description="Helical" evidence="7">
    <location>
        <begin position="103"/>
        <end position="123"/>
    </location>
</feature>
<dbReference type="InterPro" id="IPR050809">
    <property type="entry name" value="UgpAE/MalFG_permease"/>
</dbReference>
<dbReference type="Proteomes" id="UP000003490">
    <property type="component" value="Unassembled WGS sequence"/>
</dbReference>
<dbReference type="Gene3D" id="1.10.3720.10">
    <property type="entry name" value="MetI-like"/>
    <property type="match status" value="1"/>
</dbReference>
<evidence type="ECO:0000256" key="7">
    <source>
        <dbReference type="RuleBase" id="RU363032"/>
    </source>
</evidence>
<dbReference type="SUPFAM" id="SSF161098">
    <property type="entry name" value="MetI-like"/>
    <property type="match status" value="1"/>
</dbReference>
<evidence type="ECO:0000259" key="8">
    <source>
        <dbReference type="PROSITE" id="PS50928"/>
    </source>
</evidence>
<keyword evidence="4 7" id="KW-0812">Transmembrane</keyword>
<keyword evidence="5 7" id="KW-1133">Transmembrane helix</keyword>
<sequence>MKIKKKWLVIFLLPATLIFALVYAVPVVMLTATSFTDWVAVSSPHFNGIDNYIKLFQNSQFLHATVNTLIWMVLQSTVHIFIGVLTALILARKKFYWKFTRTVYMFPNIISSAAIGMLFVMLLNPSFGIVNKGLEALGFQNLPNWFSNSSTAFFAVTITWLPFAATVTILVMAEMTSLDVSILEAAKVDGATEFQTTIRIILPLMKNIIGTTTVLGATSMLQKLDILMMTTKGGPGDVTLNLPYFVYNTAFSAKQFGLANSVGVLMIIMGLIVVGIINRIYRVGKQDD</sequence>
<comment type="similarity">
    <text evidence="7">Belongs to the binding-protein-dependent transport system permease family.</text>
</comment>
<dbReference type="HOGENOM" id="CLU_016047_0_0_9"/>
<dbReference type="eggNOG" id="COG1175">
    <property type="taxonomic scope" value="Bacteria"/>
</dbReference>
<dbReference type="PANTHER" id="PTHR43227">
    <property type="entry name" value="BLL4140 PROTEIN"/>
    <property type="match status" value="1"/>
</dbReference>
<evidence type="ECO:0000256" key="6">
    <source>
        <dbReference type="ARBA" id="ARBA00023136"/>
    </source>
</evidence>
<keyword evidence="6 7" id="KW-0472">Membrane</keyword>
<reference evidence="10 12" key="3">
    <citation type="submission" date="2017-07" db="EMBL/GenBank/DDBJ databases">
        <title>Prevalence of linear plasmids in Cutibacterium (Propionibacterium) acnes isolates obtained from prostatic tissue.</title>
        <authorList>
            <person name="Davidsson S."/>
            <person name="Carlsson J."/>
            <person name="Molling P."/>
            <person name="Andren O."/>
            <person name="Andersson S.-O."/>
            <person name="Brzuszkiewicz E."/>
            <person name="Poehlein A."/>
            <person name="Al-Zeer M."/>
            <person name="Brinkmann V."/>
            <person name="Scavenius C."/>
            <person name="Nazipi S."/>
            <person name="Soderquist B."/>
            <person name="Bruggemann H."/>
        </authorList>
    </citation>
    <scope>NUCLEOTIDE SEQUENCE [LARGE SCALE GENOMIC DNA]</scope>
    <source>
        <strain evidence="10 12">DSM 753</strain>
    </source>
</reference>
<dbReference type="InterPro" id="IPR035906">
    <property type="entry name" value="MetI-like_sf"/>
</dbReference>
<dbReference type="InterPro" id="IPR000515">
    <property type="entry name" value="MetI-like"/>
</dbReference>
<evidence type="ECO:0000256" key="1">
    <source>
        <dbReference type="ARBA" id="ARBA00004651"/>
    </source>
</evidence>
<reference evidence="9 11" key="2">
    <citation type="submission" date="2007-08" db="EMBL/GenBank/DDBJ databases">
        <authorList>
            <person name="Fulton L."/>
            <person name="Clifton S."/>
            <person name="Fulton B."/>
            <person name="Xu J."/>
            <person name="Minx P."/>
            <person name="Pepin K.H."/>
            <person name="Johnson M."/>
            <person name="Thiruvilangam P."/>
            <person name="Bhonagiri V."/>
            <person name="Nash W.E."/>
            <person name="Wang C."/>
            <person name="Mardis E.R."/>
            <person name="Wilson R.K."/>
        </authorList>
    </citation>
    <scope>NUCLEOTIDE SEQUENCE [LARGE SCALE GENOMIC DNA]</scope>
    <source>
        <strain evidence="9 11">DSM 753</strain>
    </source>
</reference>
<keyword evidence="12" id="KW-1185">Reference proteome</keyword>
<dbReference type="GO" id="GO:0055085">
    <property type="term" value="P:transmembrane transport"/>
    <property type="evidence" value="ECO:0007669"/>
    <property type="project" value="InterPro"/>
</dbReference>
<comment type="caution">
    <text evidence="9">The sequence shown here is derived from an EMBL/GenBank/DDBJ whole genome shotgun (WGS) entry which is preliminary data.</text>
</comment>
<evidence type="ECO:0000313" key="10">
    <source>
        <dbReference type="EMBL" id="PEQ25043.1"/>
    </source>
</evidence>
<feature type="transmembrane region" description="Helical" evidence="7">
    <location>
        <begin position="152"/>
        <end position="173"/>
    </location>
</feature>
<dbReference type="PANTHER" id="PTHR43227:SF11">
    <property type="entry name" value="BLL4140 PROTEIN"/>
    <property type="match status" value="1"/>
</dbReference>
<dbReference type="OrthoDB" id="152280at2"/>
<evidence type="ECO:0000256" key="5">
    <source>
        <dbReference type="ARBA" id="ARBA00022989"/>
    </source>
</evidence>
<comment type="subcellular location">
    <subcellularLocation>
        <location evidence="1 7">Cell membrane</location>
        <topology evidence="1 7">Multi-pass membrane protein</topology>
    </subcellularLocation>
</comment>
<evidence type="ECO:0000256" key="2">
    <source>
        <dbReference type="ARBA" id="ARBA00022448"/>
    </source>
</evidence>
<dbReference type="PROSITE" id="PS50928">
    <property type="entry name" value="ABC_TM1"/>
    <property type="match status" value="1"/>
</dbReference>
<gene>
    <name evidence="10" type="ORF">CH238_06280</name>
    <name evidence="9" type="ORF">CLOLEP_00987</name>
</gene>
<organism evidence="9 11">
    <name type="scientific">[Clostridium] leptum DSM 753</name>
    <dbReference type="NCBI Taxonomy" id="428125"/>
    <lineage>
        <taxon>Bacteria</taxon>
        <taxon>Bacillati</taxon>
        <taxon>Bacillota</taxon>
        <taxon>Clostridia</taxon>
        <taxon>Eubacteriales</taxon>
        <taxon>Oscillospiraceae</taxon>
        <taxon>Oscillospiraceae incertae sedis</taxon>
    </lineage>
</organism>
<name>A7VR05_9FIRM</name>
<evidence type="ECO:0000313" key="9">
    <source>
        <dbReference type="EMBL" id="EDO62127.1"/>
    </source>
</evidence>
<evidence type="ECO:0000256" key="3">
    <source>
        <dbReference type="ARBA" id="ARBA00022475"/>
    </source>
</evidence>
<feature type="transmembrane region" description="Helical" evidence="7">
    <location>
        <begin position="69"/>
        <end position="91"/>
    </location>
</feature>
<feature type="transmembrane region" description="Helical" evidence="7">
    <location>
        <begin position="262"/>
        <end position="281"/>
    </location>
</feature>
<dbReference type="Pfam" id="PF00528">
    <property type="entry name" value="BPD_transp_1"/>
    <property type="match status" value="1"/>
</dbReference>
<evidence type="ECO:0000313" key="11">
    <source>
        <dbReference type="Proteomes" id="UP000003490"/>
    </source>
</evidence>